<dbReference type="InterPro" id="IPR014710">
    <property type="entry name" value="RmlC-like_jellyroll"/>
</dbReference>
<sequence>MKYYPYGTTPSETPEWFIKALSGTMMDATKIPLWHLDSSVEDFSVPAAFFLEMPPNYTLFKHGHPCQRFEIVIKGSLDLGDGRIAKAGDTFTADPYTLYGPHTAGPEGCTTIEVFSALEGMFRLLYEDENGEMQEADARKNEVPPTYVPLPGDAEVTGGS</sequence>
<keyword evidence="3" id="KW-1185">Reference proteome</keyword>
<dbReference type="OrthoDB" id="7594692at2"/>
<dbReference type="RefSeq" id="WP_093086048.1">
    <property type="nucleotide sequence ID" value="NZ_FNBE01000011.1"/>
</dbReference>
<dbReference type="AlphaFoldDB" id="A0A1G7TSX5"/>
<evidence type="ECO:0008006" key="4">
    <source>
        <dbReference type="Google" id="ProtNLM"/>
    </source>
</evidence>
<evidence type="ECO:0000313" key="2">
    <source>
        <dbReference type="EMBL" id="SDG38302.1"/>
    </source>
</evidence>
<evidence type="ECO:0000256" key="1">
    <source>
        <dbReference type="SAM" id="MobiDB-lite"/>
    </source>
</evidence>
<dbReference type="SUPFAM" id="SSF51182">
    <property type="entry name" value="RmlC-like cupins"/>
    <property type="match status" value="1"/>
</dbReference>
<name>A0A1G7TSX5_PSEOR</name>
<dbReference type="EMBL" id="FNBE01000011">
    <property type="protein sequence ID" value="SDG38302.1"/>
    <property type="molecule type" value="Genomic_DNA"/>
</dbReference>
<gene>
    <name evidence="2" type="ORF">SAMN05216377_111124</name>
</gene>
<feature type="region of interest" description="Disordered" evidence="1">
    <location>
        <begin position="133"/>
        <end position="160"/>
    </location>
</feature>
<accession>A0A1G7TSX5</accession>
<organism evidence="2 3">
    <name type="scientific">Pseudonocardia oroxyli</name>
    <dbReference type="NCBI Taxonomy" id="366584"/>
    <lineage>
        <taxon>Bacteria</taxon>
        <taxon>Bacillati</taxon>
        <taxon>Actinomycetota</taxon>
        <taxon>Actinomycetes</taxon>
        <taxon>Pseudonocardiales</taxon>
        <taxon>Pseudonocardiaceae</taxon>
        <taxon>Pseudonocardia</taxon>
    </lineage>
</organism>
<evidence type="ECO:0000313" key="3">
    <source>
        <dbReference type="Proteomes" id="UP000198967"/>
    </source>
</evidence>
<reference evidence="2 3" key="1">
    <citation type="submission" date="2016-10" db="EMBL/GenBank/DDBJ databases">
        <authorList>
            <person name="de Groot N.N."/>
        </authorList>
    </citation>
    <scope>NUCLEOTIDE SEQUENCE [LARGE SCALE GENOMIC DNA]</scope>
    <source>
        <strain evidence="2 3">CGMCC 4.3143</strain>
    </source>
</reference>
<dbReference type="STRING" id="366584.SAMN05216377_111124"/>
<dbReference type="Gene3D" id="2.60.120.10">
    <property type="entry name" value="Jelly Rolls"/>
    <property type="match status" value="1"/>
</dbReference>
<proteinExistence type="predicted"/>
<protein>
    <recommendedName>
        <fullName evidence="4">Cupin domain-containing protein</fullName>
    </recommendedName>
</protein>
<dbReference type="InterPro" id="IPR011051">
    <property type="entry name" value="RmlC_Cupin_sf"/>
</dbReference>
<dbReference type="Proteomes" id="UP000198967">
    <property type="component" value="Unassembled WGS sequence"/>
</dbReference>